<sequence>MVPPPTASNEIQTTDTLRFTVAHTQRNRLFIPPDYLDYLDASPPPPTFSIVTDFFCFPLPNLILKLHMLHALSDFRSLPWLPPLHPPVVPLLPYPIAYIPTGVGGCFNLKKEVADGVKEVMPSHVNKDGKSVYLNLSSWNIGRSLYAADLLLFLLS</sequence>
<organism evidence="1 2">
    <name type="scientific">Lactuca sativa</name>
    <name type="common">Garden lettuce</name>
    <dbReference type="NCBI Taxonomy" id="4236"/>
    <lineage>
        <taxon>Eukaryota</taxon>
        <taxon>Viridiplantae</taxon>
        <taxon>Streptophyta</taxon>
        <taxon>Embryophyta</taxon>
        <taxon>Tracheophyta</taxon>
        <taxon>Spermatophyta</taxon>
        <taxon>Magnoliopsida</taxon>
        <taxon>eudicotyledons</taxon>
        <taxon>Gunneridae</taxon>
        <taxon>Pentapetalae</taxon>
        <taxon>asterids</taxon>
        <taxon>campanulids</taxon>
        <taxon>Asterales</taxon>
        <taxon>Asteraceae</taxon>
        <taxon>Cichorioideae</taxon>
        <taxon>Cichorieae</taxon>
        <taxon>Lactucinae</taxon>
        <taxon>Lactuca</taxon>
    </lineage>
</organism>
<proteinExistence type="predicted"/>
<protein>
    <submittedName>
        <fullName evidence="1">Uncharacterized protein</fullName>
    </submittedName>
</protein>
<evidence type="ECO:0000313" key="2">
    <source>
        <dbReference type="Proteomes" id="UP000235145"/>
    </source>
</evidence>
<name>A0A9R1UCV8_LACSA</name>
<accession>A0A9R1UCV8</accession>
<dbReference type="EMBL" id="NBSK02000009">
    <property type="protein sequence ID" value="KAJ0184822.1"/>
    <property type="molecule type" value="Genomic_DNA"/>
</dbReference>
<reference evidence="1 2" key="1">
    <citation type="journal article" date="2017" name="Nat. Commun.">
        <title>Genome assembly with in vitro proximity ligation data and whole-genome triplication in lettuce.</title>
        <authorList>
            <person name="Reyes-Chin-Wo S."/>
            <person name="Wang Z."/>
            <person name="Yang X."/>
            <person name="Kozik A."/>
            <person name="Arikit S."/>
            <person name="Song C."/>
            <person name="Xia L."/>
            <person name="Froenicke L."/>
            <person name="Lavelle D.O."/>
            <person name="Truco M.J."/>
            <person name="Xia R."/>
            <person name="Zhu S."/>
            <person name="Xu C."/>
            <person name="Xu H."/>
            <person name="Xu X."/>
            <person name="Cox K."/>
            <person name="Korf I."/>
            <person name="Meyers B.C."/>
            <person name="Michelmore R.W."/>
        </authorList>
    </citation>
    <scope>NUCLEOTIDE SEQUENCE [LARGE SCALE GENOMIC DNA]</scope>
    <source>
        <strain evidence="2">cv. Salinas</strain>
        <tissue evidence="1">Seedlings</tissue>
    </source>
</reference>
<dbReference type="AlphaFoldDB" id="A0A9R1UCV8"/>
<gene>
    <name evidence="1" type="ORF">LSAT_V11C900468580</name>
</gene>
<evidence type="ECO:0000313" key="1">
    <source>
        <dbReference type="EMBL" id="KAJ0184822.1"/>
    </source>
</evidence>
<keyword evidence="2" id="KW-1185">Reference proteome</keyword>
<comment type="caution">
    <text evidence="1">The sequence shown here is derived from an EMBL/GenBank/DDBJ whole genome shotgun (WGS) entry which is preliminary data.</text>
</comment>
<dbReference type="Proteomes" id="UP000235145">
    <property type="component" value="Unassembled WGS sequence"/>
</dbReference>